<feature type="domain" description="WYL" evidence="1">
    <location>
        <begin position="164"/>
        <end position="219"/>
    </location>
</feature>
<evidence type="ECO:0000259" key="1">
    <source>
        <dbReference type="Pfam" id="PF13280"/>
    </source>
</evidence>
<proteinExistence type="predicted"/>
<dbReference type="GO" id="GO:0003677">
    <property type="term" value="F:DNA binding"/>
    <property type="evidence" value="ECO:0007669"/>
    <property type="project" value="UniProtKB-KW"/>
</dbReference>
<dbReference type="PANTHER" id="PTHR34580:SF1">
    <property type="entry name" value="PROTEIN PAFC"/>
    <property type="match status" value="1"/>
</dbReference>
<dbReference type="RefSeq" id="WP_096328936.1">
    <property type="nucleotide sequence ID" value="NZ_FOMX01000007.1"/>
</dbReference>
<evidence type="ECO:0000259" key="2">
    <source>
        <dbReference type="Pfam" id="PF25583"/>
    </source>
</evidence>
<protein>
    <submittedName>
        <fullName evidence="3">Predicted DNA-binding transcriptional regulator YafY, contains an HTH and WYL domains</fullName>
    </submittedName>
</protein>
<reference evidence="4" key="1">
    <citation type="submission" date="2016-10" db="EMBL/GenBank/DDBJ databases">
        <authorList>
            <person name="Varghese N."/>
            <person name="Submissions S."/>
        </authorList>
    </citation>
    <scope>NUCLEOTIDE SEQUENCE [LARGE SCALE GENOMIC DNA]</scope>
    <source>
        <strain evidence="4">ATCC 25963</strain>
    </source>
</reference>
<dbReference type="Pfam" id="PF25583">
    <property type="entry name" value="WCX"/>
    <property type="match status" value="1"/>
</dbReference>
<dbReference type="EMBL" id="FOMX01000007">
    <property type="protein sequence ID" value="SFE01619.1"/>
    <property type="molecule type" value="Genomic_DNA"/>
</dbReference>
<name>A0A1I1X2Q9_9BACT</name>
<dbReference type="InterPro" id="IPR051534">
    <property type="entry name" value="CBASS_pafABC_assoc_protein"/>
</dbReference>
<dbReference type="PANTHER" id="PTHR34580">
    <property type="match status" value="1"/>
</dbReference>
<dbReference type="Proteomes" id="UP000199400">
    <property type="component" value="Unassembled WGS sequence"/>
</dbReference>
<keyword evidence="3" id="KW-0238">DNA-binding</keyword>
<accession>A0A1I1X2Q9</accession>
<gene>
    <name evidence="3" type="ORF">SAMN02745121_02693</name>
</gene>
<feature type="domain" description="WCX" evidence="2">
    <location>
        <begin position="252"/>
        <end position="327"/>
    </location>
</feature>
<evidence type="ECO:0000313" key="3">
    <source>
        <dbReference type="EMBL" id="SFE01619.1"/>
    </source>
</evidence>
<keyword evidence="4" id="KW-1185">Reference proteome</keyword>
<dbReference type="InterPro" id="IPR026881">
    <property type="entry name" value="WYL_dom"/>
</dbReference>
<dbReference type="OrthoDB" id="9787242at2"/>
<organism evidence="3 4">
    <name type="scientific">Nannocystis exedens</name>
    <dbReference type="NCBI Taxonomy" id="54"/>
    <lineage>
        <taxon>Bacteria</taxon>
        <taxon>Pseudomonadati</taxon>
        <taxon>Myxococcota</taxon>
        <taxon>Polyangia</taxon>
        <taxon>Nannocystales</taxon>
        <taxon>Nannocystaceae</taxon>
        <taxon>Nannocystis</taxon>
    </lineage>
</organism>
<dbReference type="InterPro" id="IPR057727">
    <property type="entry name" value="WCX_dom"/>
</dbReference>
<dbReference type="STRING" id="54.SAMN02745121_02693"/>
<dbReference type="AlphaFoldDB" id="A0A1I1X2Q9"/>
<sequence>MTREAKPDSSRTVQETARFILRYLRENADGATKETLSTKAGVAGVTVQRALKYMREEWDAPLEFVHASKVWKLLDDKFTLPLTDPDPEDLAAVVFASALLQPVADAELNARVKRLVEQMDAAVEETQKNAAKVRPKSVTATMTTGTRVDSRLVSKLLQAVGSGVVRIEYDSPWSGTRKTHDIEPWQLRLHDGVMYMRAFSRTTGDARSFRVAQIVHARVLPGQTPREPVPTKNNLWGGSEPGFGIDSDRPGVATLRVRGGVARWIANLVWDPGQEDKWIEPGELLERKVPYHSCREFARRLFTIVDGLESIEPAELREEVVSDARAFLDRLDRHTAQA</sequence>
<dbReference type="Pfam" id="PF13280">
    <property type="entry name" value="WYL"/>
    <property type="match status" value="1"/>
</dbReference>
<evidence type="ECO:0000313" key="4">
    <source>
        <dbReference type="Proteomes" id="UP000199400"/>
    </source>
</evidence>